<dbReference type="Pfam" id="PF14520">
    <property type="entry name" value="HHH_5"/>
    <property type="match status" value="1"/>
</dbReference>
<keyword evidence="7" id="KW-0547">Nucleotide-binding</keyword>
<evidence type="ECO:0000256" key="4">
    <source>
        <dbReference type="ARBA" id="ARBA00023172"/>
    </source>
</evidence>
<proteinExistence type="inferred from homology"/>
<keyword evidence="7" id="KW-0378">Hydrolase</keyword>
<dbReference type="Gene3D" id="1.10.150.20">
    <property type="entry name" value="5' to 3' exonuclease, C-terminal subdomain"/>
    <property type="match status" value="1"/>
</dbReference>
<keyword evidence="7" id="KW-0347">Helicase</keyword>
<keyword evidence="2 6" id="KW-0227">DNA damage</keyword>
<dbReference type="EMBL" id="CP036279">
    <property type="protein sequence ID" value="QDU61766.1"/>
    <property type="molecule type" value="Genomic_DNA"/>
</dbReference>
<dbReference type="InterPro" id="IPR000085">
    <property type="entry name" value="RuvA"/>
</dbReference>
<comment type="function">
    <text evidence="6">The RuvA-RuvB-RuvC complex processes Holliday junction (HJ) DNA during genetic recombination and DNA repair, while the RuvA-RuvB complex plays an important role in the rescue of blocked DNA replication forks via replication fork reversal (RFR). RuvA specifically binds to HJ cruciform DNA, conferring on it an open structure. The RuvB hexamer acts as an ATP-dependent pump, pulling dsDNA into and through the RuvAB complex. HJ branch migration allows RuvC to scan DNA until it finds its consensus sequence, where it cleaves and resolves the cruciform DNA.</text>
</comment>
<dbReference type="GO" id="GO:0048476">
    <property type="term" value="C:Holliday junction resolvase complex"/>
    <property type="evidence" value="ECO:0007669"/>
    <property type="project" value="UniProtKB-UniRule"/>
</dbReference>
<evidence type="ECO:0000256" key="2">
    <source>
        <dbReference type="ARBA" id="ARBA00022763"/>
    </source>
</evidence>
<dbReference type="AlphaFoldDB" id="A0A518B4A9"/>
<evidence type="ECO:0000256" key="6">
    <source>
        <dbReference type="HAMAP-Rule" id="MF_00031"/>
    </source>
</evidence>
<evidence type="ECO:0000256" key="3">
    <source>
        <dbReference type="ARBA" id="ARBA00023125"/>
    </source>
</evidence>
<comment type="caution">
    <text evidence="6">Lacks conserved residue(s) required for the propagation of feature annotation.</text>
</comment>
<dbReference type="SUPFAM" id="SSF47781">
    <property type="entry name" value="RuvA domain 2-like"/>
    <property type="match status" value="1"/>
</dbReference>
<dbReference type="GO" id="GO:0000400">
    <property type="term" value="F:four-way junction DNA binding"/>
    <property type="evidence" value="ECO:0007669"/>
    <property type="project" value="UniProtKB-UniRule"/>
</dbReference>
<keyword evidence="5 6" id="KW-0234">DNA repair</keyword>
<dbReference type="GO" id="GO:0005737">
    <property type="term" value="C:cytoplasm"/>
    <property type="evidence" value="ECO:0007669"/>
    <property type="project" value="UniProtKB-SubCell"/>
</dbReference>
<evidence type="ECO:0000313" key="7">
    <source>
        <dbReference type="EMBL" id="QDU61766.1"/>
    </source>
</evidence>
<evidence type="ECO:0000256" key="5">
    <source>
        <dbReference type="ARBA" id="ARBA00023204"/>
    </source>
</evidence>
<dbReference type="GO" id="GO:0003678">
    <property type="term" value="F:DNA helicase activity"/>
    <property type="evidence" value="ECO:0007669"/>
    <property type="project" value="InterPro"/>
</dbReference>
<comment type="domain">
    <text evidence="6">Has three domains with a flexible linker between the domains II and III and assumes an 'L' shape. Domain III is highly mobile and contacts RuvB.</text>
</comment>
<dbReference type="GO" id="GO:0016787">
    <property type="term" value="F:hydrolase activity"/>
    <property type="evidence" value="ECO:0007669"/>
    <property type="project" value="UniProtKB-KW"/>
</dbReference>
<dbReference type="GO" id="GO:0006310">
    <property type="term" value="P:DNA recombination"/>
    <property type="evidence" value="ECO:0007669"/>
    <property type="project" value="UniProtKB-UniRule"/>
</dbReference>
<sequence>MITSIRGTLVRVLEEEARIAADHFEYQVLLSDWSRRSVQMNLGEDVVLHTIEYLEGDPRRGRLTPRLVGFLSEPEKEFFELLCTVDGIGVRKALSAINRPIRDVAGMIHHQDLDLLSTLPGVSKSTAERIVAKLRKKVAKFALMVERVDVPKESGATQDVIETAYLALVSVGHPEADARKEIDRVLAGGKKFRTAEEILSTVYERS</sequence>
<organism evidence="7 8">
    <name type="scientific">Kolteria novifilia</name>
    <dbReference type="NCBI Taxonomy" id="2527975"/>
    <lineage>
        <taxon>Bacteria</taxon>
        <taxon>Pseudomonadati</taxon>
        <taxon>Planctomycetota</taxon>
        <taxon>Planctomycetia</taxon>
        <taxon>Kolteriales</taxon>
        <taxon>Kolteriaceae</taxon>
        <taxon>Kolteria</taxon>
    </lineage>
</organism>
<dbReference type="Proteomes" id="UP000317093">
    <property type="component" value="Chromosome"/>
</dbReference>
<keyword evidence="3 6" id="KW-0238">DNA-binding</keyword>
<comment type="similarity">
    <text evidence="6">Belongs to the RuvA family.</text>
</comment>
<dbReference type="RefSeq" id="WP_145258318.1">
    <property type="nucleotide sequence ID" value="NZ_CP036279.1"/>
</dbReference>
<keyword evidence="4 6" id="KW-0233">DNA recombination</keyword>
<accession>A0A518B4A9</accession>
<reference evidence="7 8" key="1">
    <citation type="submission" date="2019-02" db="EMBL/GenBank/DDBJ databases">
        <title>Deep-cultivation of Planctomycetes and their phenomic and genomic characterization uncovers novel biology.</title>
        <authorList>
            <person name="Wiegand S."/>
            <person name="Jogler M."/>
            <person name="Boedeker C."/>
            <person name="Pinto D."/>
            <person name="Vollmers J."/>
            <person name="Rivas-Marin E."/>
            <person name="Kohn T."/>
            <person name="Peeters S.H."/>
            <person name="Heuer A."/>
            <person name="Rast P."/>
            <person name="Oberbeckmann S."/>
            <person name="Bunk B."/>
            <person name="Jeske O."/>
            <person name="Meyerdierks A."/>
            <person name="Storesund J.E."/>
            <person name="Kallscheuer N."/>
            <person name="Luecker S."/>
            <person name="Lage O.M."/>
            <person name="Pohl T."/>
            <person name="Merkel B.J."/>
            <person name="Hornburger P."/>
            <person name="Mueller R.-W."/>
            <person name="Bruemmer F."/>
            <person name="Labrenz M."/>
            <person name="Spormann A.M."/>
            <person name="Op den Camp H."/>
            <person name="Overmann J."/>
            <person name="Amann R."/>
            <person name="Jetten M.S.M."/>
            <person name="Mascher T."/>
            <person name="Medema M.H."/>
            <person name="Devos D.P."/>
            <person name="Kaster A.-K."/>
            <person name="Ovreas L."/>
            <person name="Rohde M."/>
            <person name="Galperin M.Y."/>
            <person name="Jogler C."/>
        </authorList>
    </citation>
    <scope>NUCLEOTIDE SEQUENCE [LARGE SCALE GENOMIC DNA]</scope>
    <source>
        <strain evidence="7 8">Pan216</strain>
    </source>
</reference>
<comment type="subunit">
    <text evidence="6">Homotetramer. Forms an RuvA(8)-RuvB(12)-Holliday junction (HJ) complex. HJ DNA is sandwiched between 2 RuvA tetramers; dsDNA enters through RuvA and exits via RuvB. An RuvB hexamer assembles on each DNA strand where it exits the tetramer. Each RuvB hexamer is contacted by two RuvA subunits (via domain III) on 2 adjacent RuvB subunits; this complex drives branch migration. In the full resolvosome a probable DNA-RuvA(4)-RuvB(12)-RuvC(2) complex forms which resolves the HJ.</text>
</comment>
<dbReference type="OrthoDB" id="5293449at2"/>
<feature type="region of interest" description="Domain III" evidence="6">
    <location>
        <begin position="156"/>
        <end position="206"/>
    </location>
</feature>
<evidence type="ECO:0000313" key="8">
    <source>
        <dbReference type="Proteomes" id="UP000317093"/>
    </source>
</evidence>
<evidence type="ECO:0000256" key="1">
    <source>
        <dbReference type="ARBA" id="ARBA00022490"/>
    </source>
</evidence>
<comment type="subcellular location">
    <subcellularLocation>
        <location evidence="6">Cytoplasm</location>
    </subcellularLocation>
</comment>
<name>A0A518B4A9_9BACT</name>
<keyword evidence="1 6" id="KW-0963">Cytoplasm</keyword>
<keyword evidence="7" id="KW-0067">ATP-binding</keyword>
<dbReference type="NCBIfam" id="TIGR00084">
    <property type="entry name" value="ruvA"/>
    <property type="match status" value="1"/>
</dbReference>
<dbReference type="HAMAP" id="MF_00031">
    <property type="entry name" value="DNA_HJ_migration_RuvA"/>
    <property type="match status" value="1"/>
</dbReference>
<gene>
    <name evidence="6 7" type="primary">ruvA</name>
    <name evidence="7" type="ORF">Pan216_26310</name>
</gene>
<dbReference type="InterPro" id="IPR010994">
    <property type="entry name" value="RuvA_2-like"/>
</dbReference>
<keyword evidence="8" id="KW-1185">Reference proteome</keyword>
<protein>
    <recommendedName>
        <fullName evidence="6">Holliday junction branch migration complex subunit RuvA</fullName>
    </recommendedName>
</protein>
<dbReference type="KEGG" id="knv:Pan216_26310"/>
<dbReference type="GO" id="GO:0006281">
    <property type="term" value="P:DNA repair"/>
    <property type="evidence" value="ECO:0007669"/>
    <property type="project" value="UniProtKB-UniRule"/>
</dbReference>